<sequence length="82" mass="9730">MYNLHILENSCFLFVEITQDECVGAESKIDSNLARRAIQAIVKDNVRILRDKQLFRYYLNGVDAFWLIQKMYHQCSVKFKNI</sequence>
<keyword evidence="2" id="KW-1185">Reference proteome</keyword>
<protein>
    <submittedName>
        <fullName evidence="1">Uncharacterized protein</fullName>
    </submittedName>
</protein>
<name>A0A0M9A0I2_9HYME</name>
<evidence type="ECO:0000313" key="1">
    <source>
        <dbReference type="EMBL" id="KOX74667.1"/>
    </source>
</evidence>
<evidence type="ECO:0000313" key="2">
    <source>
        <dbReference type="Proteomes" id="UP000053105"/>
    </source>
</evidence>
<reference evidence="1 2" key="1">
    <citation type="submission" date="2015-07" db="EMBL/GenBank/DDBJ databases">
        <title>The genome of Melipona quadrifasciata.</title>
        <authorList>
            <person name="Pan H."/>
            <person name="Kapheim K."/>
        </authorList>
    </citation>
    <scope>NUCLEOTIDE SEQUENCE [LARGE SCALE GENOMIC DNA]</scope>
    <source>
        <strain evidence="1">0111107301</strain>
        <tissue evidence="1">Whole body</tissue>
    </source>
</reference>
<dbReference type="OrthoDB" id="249099at2759"/>
<dbReference type="AlphaFoldDB" id="A0A0M9A0I2"/>
<organism evidence="1 2">
    <name type="scientific">Melipona quadrifasciata</name>
    <dbReference type="NCBI Taxonomy" id="166423"/>
    <lineage>
        <taxon>Eukaryota</taxon>
        <taxon>Metazoa</taxon>
        <taxon>Ecdysozoa</taxon>
        <taxon>Arthropoda</taxon>
        <taxon>Hexapoda</taxon>
        <taxon>Insecta</taxon>
        <taxon>Pterygota</taxon>
        <taxon>Neoptera</taxon>
        <taxon>Endopterygota</taxon>
        <taxon>Hymenoptera</taxon>
        <taxon>Apocrita</taxon>
        <taxon>Aculeata</taxon>
        <taxon>Apoidea</taxon>
        <taxon>Anthophila</taxon>
        <taxon>Apidae</taxon>
        <taxon>Melipona</taxon>
    </lineage>
</organism>
<proteinExistence type="predicted"/>
<accession>A0A0M9A0I2</accession>
<gene>
    <name evidence="1" type="ORF">WN51_13101</name>
</gene>
<dbReference type="Proteomes" id="UP000053105">
    <property type="component" value="Unassembled WGS sequence"/>
</dbReference>
<dbReference type="EMBL" id="KQ435783">
    <property type="protein sequence ID" value="KOX74667.1"/>
    <property type="molecule type" value="Genomic_DNA"/>
</dbReference>